<keyword evidence="3" id="KW-1185">Reference proteome</keyword>
<feature type="coiled-coil region" evidence="1">
    <location>
        <begin position="184"/>
        <end position="220"/>
    </location>
</feature>
<protein>
    <submittedName>
        <fullName evidence="2">197_t:CDS:1</fullName>
    </submittedName>
</protein>
<proteinExistence type="predicted"/>
<name>A0A9N9DT08_9GLOM</name>
<gene>
    <name evidence="2" type="ORF">ALEPTO_LOCUS9915</name>
</gene>
<comment type="caution">
    <text evidence="2">The sequence shown here is derived from an EMBL/GenBank/DDBJ whole genome shotgun (WGS) entry which is preliminary data.</text>
</comment>
<evidence type="ECO:0000313" key="2">
    <source>
        <dbReference type="EMBL" id="CAG8647829.1"/>
    </source>
</evidence>
<keyword evidence="1" id="KW-0175">Coiled coil</keyword>
<dbReference type="Proteomes" id="UP000789508">
    <property type="component" value="Unassembled WGS sequence"/>
</dbReference>
<sequence>MRFLEIGCNCGCSKIIPREKFAELREAFQALSRSEQDIFLMAQLKAMNGGETTASRRLKKKTRIGRTHFENARNPLATNGIIPRVHGNIKRVPRWKTKITIDINVATAVKNFLENYAEIHGLPSPGRNVNRITQSLTLLPAETSYKSVYRDFIAGLENDSTPRTDLCDTCQHFRNGLQYNARKEEEARDLLKRFKEHLVKAKLERNYYNKNTKLAEQQRKLLRLSAKCSRPPFRSTDDAVREQINYVLDENEIIGKGPNGTLSMVFDGIKRLNKVICGYYESIELNFMIPGHTKFKCDGSFGLIKKLYRKTTVDCVDHIVEVVKKSSIAGLNKAQCYENGKGFQYLDLNSV</sequence>
<reference evidence="2" key="1">
    <citation type="submission" date="2021-06" db="EMBL/GenBank/DDBJ databases">
        <authorList>
            <person name="Kallberg Y."/>
            <person name="Tangrot J."/>
            <person name="Rosling A."/>
        </authorList>
    </citation>
    <scope>NUCLEOTIDE SEQUENCE</scope>
    <source>
        <strain evidence="2">FL130A</strain>
    </source>
</reference>
<dbReference type="EMBL" id="CAJVPS010009152">
    <property type="protein sequence ID" value="CAG8647829.1"/>
    <property type="molecule type" value="Genomic_DNA"/>
</dbReference>
<dbReference type="AlphaFoldDB" id="A0A9N9DT08"/>
<evidence type="ECO:0000313" key="3">
    <source>
        <dbReference type="Proteomes" id="UP000789508"/>
    </source>
</evidence>
<evidence type="ECO:0000256" key="1">
    <source>
        <dbReference type="SAM" id="Coils"/>
    </source>
</evidence>
<dbReference type="OrthoDB" id="2420595at2759"/>
<dbReference type="PANTHER" id="PTHR34415:SF1">
    <property type="entry name" value="INTEGRASE CATALYTIC DOMAIN-CONTAINING PROTEIN"/>
    <property type="match status" value="1"/>
</dbReference>
<feature type="non-terminal residue" evidence="2">
    <location>
        <position position="1"/>
    </location>
</feature>
<organism evidence="2 3">
    <name type="scientific">Ambispora leptoticha</name>
    <dbReference type="NCBI Taxonomy" id="144679"/>
    <lineage>
        <taxon>Eukaryota</taxon>
        <taxon>Fungi</taxon>
        <taxon>Fungi incertae sedis</taxon>
        <taxon>Mucoromycota</taxon>
        <taxon>Glomeromycotina</taxon>
        <taxon>Glomeromycetes</taxon>
        <taxon>Archaeosporales</taxon>
        <taxon>Ambisporaceae</taxon>
        <taxon>Ambispora</taxon>
    </lineage>
</organism>
<dbReference type="PANTHER" id="PTHR34415">
    <property type="entry name" value="INTEGRASE CATALYTIC DOMAIN-CONTAINING PROTEIN"/>
    <property type="match status" value="1"/>
</dbReference>
<accession>A0A9N9DT08</accession>